<accession>A0A2P1PR42</accession>
<reference evidence="1 2" key="2">
    <citation type="submission" date="2018-03" db="EMBL/GenBank/DDBJ databases">
        <authorList>
            <person name="Keele B.F."/>
        </authorList>
    </citation>
    <scope>NUCLEOTIDE SEQUENCE [LARGE SCALE GENOMIC DNA]</scope>
    <source>
        <strain evidence="1 2">D13</strain>
    </source>
</reference>
<evidence type="ECO:0000313" key="1">
    <source>
        <dbReference type="EMBL" id="AVP97304.1"/>
    </source>
</evidence>
<keyword evidence="2" id="KW-1185">Reference proteome</keyword>
<organism evidence="1 2">
    <name type="scientific">Ahniella affigens</name>
    <dbReference type="NCBI Taxonomy" id="2021234"/>
    <lineage>
        <taxon>Bacteria</taxon>
        <taxon>Pseudomonadati</taxon>
        <taxon>Pseudomonadota</taxon>
        <taxon>Gammaproteobacteria</taxon>
        <taxon>Lysobacterales</taxon>
        <taxon>Rhodanobacteraceae</taxon>
        <taxon>Ahniella</taxon>
    </lineage>
</organism>
<evidence type="ECO:0000313" key="2">
    <source>
        <dbReference type="Proteomes" id="UP000241074"/>
    </source>
</evidence>
<dbReference type="KEGG" id="xba:C7S18_08910"/>
<dbReference type="EMBL" id="CP027860">
    <property type="protein sequence ID" value="AVP97304.1"/>
    <property type="molecule type" value="Genomic_DNA"/>
</dbReference>
<evidence type="ECO:0008006" key="3">
    <source>
        <dbReference type="Google" id="ProtNLM"/>
    </source>
</evidence>
<protein>
    <recommendedName>
        <fullName evidence="3">SGNH/GDSL hydrolase family protein</fullName>
    </recommendedName>
</protein>
<reference evidence="1 2" key="1">
    <citation type="submission" date="2018-03" db="EMBL/GenBank/DDBJ databases">
        <title>Ahniella affigens gen. nov., sp. nov., a gammaproteobacterium isolated from sandy soil near a stream.</title>
        <authorList>
            <person name="Ko Y."/>
            <person name="Kim J.-H."/>
        </authorList>
    </citation>
    <scope>NUCLEOTIDE SEQUENCE [LARGE SCALE GENOMIC DNA]</scope>
    <source>
        <strain evidence="1 2">D13</strain>
    </source>
</reference>
<dbReference type="AlphaFoldDB" id="A0A2P1PR42"/>
<sequence length="368" mass="41786">MRFLLPRIIGPLLLLLLIEILFRLGAWEPIAARDSHSGTSIRAKQAVAEWSGPIDYITLGSSRAEYGFDHGLLFKHAKSRGRSHLNLSQPGSHWLTITTISEWLRKRHPELKGGVIGLSYLDFQYPKNGSYELAIAQPFRPVLSRPALYQFQFDRNDLSSYGAWSALFAYRQDVRDFLAHPRKRLTTNQWFAANKPYRFDENPETNRDVCALPWDSLDQCLNTVPTTPDGAAFQNACRTFAPTGARVDWSNLTEPLAPDRAETRAAIQTAIRSLDWPEPPVIVLLPTTHHWRDSITALGGARWAHQILDPLAESGEIVLIDRTEFFDVDQKTRCDVFIDLHHQNGLGARALTENLLPELDRALYQRQL</sequence>
<dbReference type="RefSeq" id="WP_106891228.1">
    <property type="nucleotide sequence ID" value="NZ_CP027860.1"/>
</dbReference>
<gene>
    <name evidence="1" type="ORF">C7S18_08910</name>
</gene>
<dbReference type="OrthoDB" id="6064612at2"/>
<name>A0A2P1PR42_9GAMM</name>
<dbReference type="Proteomes" id="UP000241074">
    <property type="component" value="Chromosome"/>
</dbReference>
<proteinExistence type="predicted"/>